<dbReference type="Gene3D" id="3.30.70.120">
    <property type="match status" value="1"/>
</dbReference>
<evidence type="ECO:0000256" key="2">
    <source>
        <dbReference type="ARBA" id="ARBA00022112"/>
    </source>
</evidence>
<evidence type="ECO:0000256" key="3">
    <source>
        <dbReference type="ARBA" id="ARBA00022723"/>
    </source>
</evidence>
<dbReference type="InterPro" id="IPR015867">
    <property type="entry name" value="N-reg_PII/ATP_PRibTrfase_C"/>
</dbReference>
<dbReference type="PANTHER" id="PTHR13799">
    <property type="entry name" value="NGG1 INTERACTING FACTOR 3"/>
    <property type="match status" value="1"/>
</dbReference>
<evidence type="ECO:0000313" key="6">
    <source>
        <dbReference type="Proteomes" id="UP000285138"/>
    </source>
</evidence>
<dbReference type="EMBL" id="QZAA01000128">
    <property type="protein sequence ID" value="RQD76231.1"/>
    <property type="molecule type" value="Genomic_DNA"/>
</dbReference>
<dbReference type="AlphaFoldDB" id="A0A424YF31"/>
<sequence>SLICDTVKKDITVYSPHTNLDIAEEGVNKRLADLLRLEKQRVLKPTYREKIYKIVVFIPEGYEDKVKKAMTEKGAGWFGNYSHCTFSLEGRGAFKPLEGTDPFRGEKGMVKEVSEVRLETAVTEGKKEEVIESMLKAHPYAEVAYDLYPLENRWKTFGLGITGSLPQEKNLGELVKDLKERLGIDRVKVVGAGTSTVKKVALCGGSGGDLVEKAASEGADLFITGDLKYHQAQEARGLGLSVIDAGHDSLEKVIVPYLVEFLKDRLKESNFQNRVILSEVNTSPWNIW</sequence>
<gene>
    <name evidence="5" type="ORF">D5R97_04710</name>
</gene>
<dbReference type="Gene3D" id="3.40.1390.30">
    <property type="entry name" value="NIF3 (NGG1p interacting factor 3)-like"/>
    <property type="match status" value="2"/>
</dbReference>
<comment type="caution">
    <text evidence="5">The sequence shown here is derived from an EMBL/GenBank/DDBJ whole genome shotgun (WGS) entry which is preliminary data.</text>
</comment>
<dbReference type="GO" id="GO:0005737">
    <property type="term" value="C:cytoplasm"/>
    <property type="evidence" value="ECO:0007669"/>
    <property type="project" value="TreeGrafter"/>
</dbReference>
<dbReference type="PANTHER" id="PTHR13799:SF14">
    <property type="entry name" value="GTP CYCLOHYDROLASE 1 TYPE 2 HOMOLOG"/>
    <property type="match status" value="1"/>
</dbReference>
<dbReference type="GO" id="GO:0046872">
    <property type="term" value="F:metal ion binding"/>
    <property type="evidence" value="ECO:0007669"/>
    <property type="project" value="UniProtKB-KW"/>
</dbReference>
<organism evidence="5 6">
    <name type="scientific">Candidatus Syntrophonatronum acetioxidans</name>
    <dbReference type="NCBI Taxonomy" id="1795816"/>
    <lineage>
        <taxon>Bacteria</taxon>
        <taxon>Bacillati</taxon>
        <taxon>Bacillota</taxon>
        <taxon>Clostridia</taxon>
        <taxon>Eubacteriales</taxon>
        <taxon>Syntrophomonadaceae</taxon>
        <taxon>Candidatus Syntrophonatronum</taxon>
    </lineage>
</organism>
<feature type="non-terminal residue" evidence="5">
    <location>
        <position position="1"/>
    </location>
</feature>
<dbReference type="InterPro" id="IPR036069">
    <property type="entry name" value="DUF34/NIF3_sf"/>
</dbReference>
<reference evidence="5 6" key="1">
    <citation type="submission" date="2018-08" db="EMBL/GenBank/DDBJ databases">
        <title>The metabolism and importance of syntrophic acetate oxidation coupled to methane or sulfide production in haloalkaline environments.</title>
        <authorList>
            <person name="Timmers P.H.A."/>
            <person name="Vavourakis C.D."/>
            <person name="Sorokin D.Y."/>
            <person name="Sinninghe Damste J.S."/>
            <person name="Muyzer G."/>
            <person name="Stams A.J.M."/>
            <person name="Plugge C.M."/>
        </authorList>
    </citation>
    <scope>NUCLEOTIDE SEQUENCE [LARGE SCALE GENOMIC DNA]</scope>
    <source>
        <strain evidence="5">MSAO_Bac1</strain>
    </source>
</reference>
<protein>
    <recommendedName>
        <fullName evidence="2">GTP cyclohydrolase 1 type 2 homolog</fullName>
    </recommendedName>
</protein>
<dbReference type="NCBIfam" id="TIGR00486">
    <property type="entry name" value="YbgI_SA1388"/>
    <property type="match status" value="1"/>
</dbReference>
<dbReference type="Proteomes" id="UP000285138">
    <property type="component" value="Unassembled WGS sequence"/>
</dbReference>
<proteinExistence type="inferred from homology"/>
<keyword evidence="3 4" id="KW-0479">Metal-binding</keyword>
<dbReference type="InterPro" id="IPR002678">
    <property type="entry name" value="DUF34/NIF3"/>
</dbReference>
<evidence type="ECO:0000313" key="5">
    <source>
        <dbReference type="EMBL" id="RQD76231.1"/>
    </source>
</evidence>
<accession>A0A424YF31</accession>
<dbReference type="Pfam" id="PF01784">
    <property type="entry name" value="DUF34_NIF3"/>
    <property type="match status" value="1"/>
</dbReference>
<feature type="binding site" evidence="4">
    <location>
        <position position="251"/>
    </location>
    <ligand>
        <name>a divalent metal cation</name>
        <dbReference type="ChEBI" id="CHEBI:60240"/>
        <label>1</label>
    </ligand>
</feature>
<comment type="similarity">
    <text evidence="1">Belongs to the GTP cyclohydrolase I type 2/NIF3 family.</text>
</comment>
<evidence type="ECO:0000256" key="4">
    <source>
        <dbReference type="PIRSR" id="PIRSR602678-1"/>
    </source>
</evidence>
<name>A0A424YF31_9FIRM</name>
<feature type="binding site" evidence="4">
    <location>
        <position position="21"/>
    </location>
    <ligand>
        <name>a divalent metal cation</name>
        <dbReference type="ChEBI" id="CHEBI:60240"/>
        <label>1</label>
    </ligand>
</feature>
<feature type="binding site" evidence="4">
    <location>
        <position position="247"/>
    </location>
    <ligand>
        <name>a divalent metal cation</name>
        <dbReference type="ChEBI" id="CHEBI:60240"/>
        <label>1</label>
    </ligand>
</feature>
<dbReference type="SUPFAM" id="SSF102705">
    <property type="entry name" value="NIF3 (NGG1p interacting factor 3)-like"/>
    <property type="match status" value="1"/>
</dbReference>
<evidence type="ECO:0000256" key="1">
    <source>
        <dbReference type="ARBA" id="ARBA00006964"/>
    </source>
</evidence>